<feature type="transmembrane region" description="Helical" evidence="11">
    <location>
        <begin position="442"/>
        <end position="458"/>
    </location>
</feature>
<dbReference type="Pfam" id="PF24874">
    <property type="entry name" value="Piezo_THU9_anchor"/>
    <property type="match status" value="1"/>
</dbReference>
<evidence type="ECO:0000256" key="9">
    <source>
        <dbReference type="ARBA" id="ARBA00023303"/>
    </source>
</evidence>
<feature type="transmembrane region" description="Helical" evidence="11">
    <location>
        <begin position="264"/>
        <end position="280"/>
    </location>
</feature>
<proteinExistence type="inferred from homology"/>
<feature type="compositionally biased region" description="Polar residues" evidence="10">
    <location>
        <begin position="1099"/>
        <end position="1114"/>
    </location>
</feature>
<reference evidence="17" key="1">
    <citation type="submission" date="2020-11" db="EMBL/GenBank/DDBJ databases">
        <authorList>
            <person name="Tran Van P."/>
        </authorList>
    </citation>
    <scope>NUCLEOTIDE SEQUENCE</scope>
</reference>
<feature type="region of interest" description="Disordered" evidence="10">
    <location>
        <begin position="1"/>
        <end position="22"/>
    </location>
</feature>
<dbReference type="PANTHER" id="PTHR47049">
    <property type="entry name" value="PIEZO-TYPE MECHANOSENSITIVE ION CHANNEL HOMOLOG"/>
    <property type="match status" value="1"/>
</dbReference>
<dbReference type="Pfam" id="PF24871">
    <property type="entry name" value="Piezo_TM1-24"/>
    <property type="match status" value="1"/>
</dbReference>
<feature type="compositionally biased region" description="Polar residues" evidence="10">
    <location>
        <begin position="1"/>
        <end position="21"/>
    </location>
</feature>
<feature type="transmembrane region" description="Helical" evidence="11">
    <location>
        <begin position="1674"/>
        <end position="1695"/>
    </location>
</feature>
<keyword evidence="9" id="KW-0407">Ion channel</keyword>
<feature type="domain" description="Piezo non-specific cation channel cap" evidence="12">
    <location>
        <begin position="1877"/>
        <end position="2180"/>
    </location>
</feature>
<feature type="transmembrane region" description="Helical" evidence="11">
    <location>
        <begin position="89"/>
        <end position="107"/>
    </location>
</feature>
<accession>A0A7R9NXQ0</accession>
<feature type="region of interest" description="Disordered" evidence="10">
    <location>
        <begin position="384"/>
        <end position="409"/>
    </location>
</feature>
<organism evidence="17">
    <name type="scientific">Timema tahoe</name>
    <dbReference type="NCBI Taxonomy" id="61484"/>
    <lineage>
        <taxon>Eukaryota</taxon>
        <taxon>Metazoa</taxon>
        <taxon>Ecdysozoa</taxon>
        <taxon>Arthropoda</taxon>
        <taxon>Hexapoda</taxon>
        <taxon>Insecta</taxon>
        <taxon>Pterygota</taxon>
        <taxon>Neoptera</taxon>
        <taxon>Polyneoptera</taxon>
        <taxon>Phasmatodea</taxon>
        <taxon>Timematodea</taxon>
        <taxon>Timematoidea</taxon>
        <taxon>Timematidae</taxon>
        <taxon>Timema</taxon>
    </lineage>
</organism>
<dbReference type="InterPro" id="IPR027272">
    <property type="entry name" value="Piezo"/>
</dbReference>
<evidence type="ECO:0000259" key="16">
    <source>
        <dbReference type="Pfam" id="PF24874"/>
    </source>
</evidence>
<comment type="subcellular location">
    <subcellularLocation>
        <location evidence="1">Cell membrane</location>
        <topology evidence="1">Multi-pass membrane protein</topology>
    </subcellularLocation>
</comment>
<dbReference type="InterPro" id="IPR031805">
    <property type="entry name" value="Piezo_TM25-28"/>
</dbReference>
<evidence type="ECO:0000256" key="2">
    <source>
        <dbReference type="ARBA" id="ARBA00007821"/>
    </source>
</evidence>
<feature type="transmembrane region" description="Helical" evidence="11">
    <location>
        <begin position="673"/>
        <end position="695"/>
    </location>
</feature>
<dbReference type="InterPro" id="IPR056770">
    <property type="entry name" value="Piezo_THU9_anchor"/>
</dbReference>
<dbReference type="PANTHER" id="PTHR47049:SF2">
    <property type="entry name" value="PIEZO-TYPE MECHANOSENSITIVE ION CHANNEL HOMOLOG"/>
    <property type="match status" value="1"/>
</dbReference>
<feature type="domain" description="Piezo TM1-24" evidence="15">
    <location>
        <begin position="58"/>
        <end position="371"/>
    </location>
</feature>
<evidence type="ECO:0000256" key="3">
    <source>
        <dbReference type="ARBA" id="ARBA00022448"/>
    </source>
</evidence>
<feature type="transmembrane region" description="Helical" evidence="11">
    <location>
        <begin position="1391"/>
        <end position="1410"/>
    </location>
</feature>
<evidence type="ECO:0008006" key="18">
    <source>
        <dbReference type="Google" id="ProtNLM"/>
    </source>
</evidence>
<evidence type="ECO:0000256" key="1">
    <source>
        <dbReference type="ARBA" id="ARBA00004651"/>
    </source>
</evidence>
<feature type="transmembrane region" description="Helical" evidence="11">
    <location>
        <begin position="1816"/>
        <end position="1839"/>
    </location>
</feature>
<evidence type="ECO:0000256" key="11">
    <source>
        <dbReference type="SAM" id="Phobius"/>
    </source>
</evidence>
<evidence type="ECO:0000256" key="8">
    <source>
        <dbReference type="ARBA" id="ARBA00023136"/>
    </source>
</evidence>
<feature type="transmembrane region" description="Helical" evidence="11">
    <location>
        <begin position="1442"/>
        <end position="1460"/>
    </location>
</feature>
<evidence type="ECO:0000313" key="17">
    <source>
        <dbReference type="EMBL" id="CAD7460110.1"/>
    </source>
</evidence>
<evidence type="ECO:0000259" key="14">
    <source>
        <dbReference type="Pfam" id="PF23188"/>
    </source>
</evidence>
<feature type="transmembrane region" description="Helical" evidence="11">
    <location>
        <begin position="494"/>
        <end position="516"/>
    </location>
</feature>
<dbReference type="Pfam" id="PF23188">
    <property type="entry name" value="THU_Piezo1"/>
    <property type="match status" value="1"/>
</dbReference>
<dbReference type="GO" id="GO:0008381">
    <property type="term" value="F:mechanosensitive monoatomic ion channel activity"/>
    <property type="evidence" value="ECO:0007669"/>
    <property type="project" value="InterPro"/>
</dbReference>
<feature type="compositionally biased region" description="Basic and acidic residues" evidence="10">
    <location>
        <begin position="1196"/>
        <end position="1205"/>
    </location>
</feature>
<dbReference type="Pfam" id="PF15917">
    <property type="entry name" value="Piezo_TM25-28"/>
    <property type="match status" value="1"/>
</dbReference>
<feature type="domain" description="Piezo THU9 and anchor" evidence="16">
    <location>
        <begin position="1602"/>
        <end position="1838"/>
    </location>
</feature>
<dbReference type="InterPro" id="IPR056769">
    <property type="entry name" value="Piezo_TM1-24"/>
</dbReference>
<feature type="domain" description="Piezo transmembrane helical unit" evidence="14">
    <location>
        <begin position="1347"/>
        <end position="1467"/>
    </location>
</feature>
<dbReference type="InterPro" id="IPR056768">
    <property type="entry name" value="THU_Piezo"/>
</dbReference>
<feature type="transmembrane region" description="Helical" evidence="11">
    <location>
        <begin position="1603"/>
        <end position="1625"/>
    </location>
</feature>
<feature type="transmembrane region" description="Helical" evidence="11">
    <location>
        <begin position="345"/>
        <end position="366"/>
    </location>
</feature>
<evidence type="ECO:0000259" key="12">
    <source>
        <dbReference type="Pfam" id="PF12166"/>
    </source>
</evidence>
<feature type="transmembrane region" description="Helical" evidence="11">
    <location>
        <begin position="464"/>
        <end position="487"/>
    </location>
</feature>
<feature type="transmembrane region" description="Helical" evidence="11">
    <location>
        <begin position="619"/>
        <end position="644"/>
    </location>
</feature>
<keyword evidence="6 11" id="KW-1133">Transmembrane helix</keyword>
<keyword evidence="5 11" id="KW-0812">Transmembrane</keyword>
<dbReference type="EMBL" id="OE003401">
    <property type="protein sequence ID" value="CAD7460110.1"/>
    <property type="molecule type" value="Genomic_DNA"/>
</dbReference>
<evidence type="ECO:0000256" key="10">
    <source>
        <dbReference type="SAM" id="MobiDB-lite"/>
    </source>
</evidence>
<feature type="transmembrane region" description="Helical" evidence="11">
    <location>
        <begin position="650"/>
        <end position="666"/>
    </location>
</feature>
<keyword evidence="4" id="KW-1003">Cell membrane</keyword>
<evidence type="ECO:0000259" key="15">
    <source>
        <dbReference type="Pfam" id="PF24871"/>
    </source>
</evidence>
<feature type="transmembrane region" description="Helical" evidence="11">
    <location>
        <begin position="1367"/>
        <end position="1385"/>
    </location>
</feature>
<feature type="transmembrane region" description="Helical" evidence="11">
    <location>
        <begin position="292"/>
        <end position="312"/>
    </location>
</feature>
<protein>
    <recommendedName>
        <fullName evidence="18">Piezo-type mechanosensitive ion channel component</fullName>
    </recommendedName>
</protein>
<evidence type="ECO:0000259" key="13">
    <source>
        <dbReference type="Pfam" id="PF15917"/>
    </source>
</evidence>
<evidence type="ECO:0000256" key="4">
    <source>
        <dbReference type="ARBA" id="ARBA00022475"/>
    </source>
</evidence>
<gene>
    <name evidence="17" type="ORF">TTEB3V08_LOCUS8051</name>
</gene>
<feature type="compositionally biased region" description="Basic and acidic residues" evidence="10">
    <location>
        <begin position="1161"/>
        <end position="1183"/>
    </location>
</feature>
<name>A0A7R9NXQ0_9NEOP</name>
<comment type="similarity">
    <text evidence="2">Belongs to the PIEZO (TC 1.A.75) family.</text>
</comment>
<evidence type="ECO:0000256" key="7">
    <source>
        <dbReference type="ARBA" id="ARBA00023065"/>
    </source>
</evidence>
<evidence type="ECO:0000256" key="5">
    <source>
        <dbReference type="ARBA" id="ARBA00022692"/>
    </source>
</evidence>
<sequence>MSPQRSKYTTGDPSHSPSSIHQDAHGSVTITDGYEDVIQLHALGTQGDGLSQTGLCDKLLDCVLALFQFISRSSYVATSITMMAWSITYHSWLTFVLLLWASVLWIVPNQRRSMLRCSPFLVFYSLFLLLSQYIYSMDLTEAELPQKVEGFNLKQIGFVKALYLPIRPILVKSLYTIMFWTTLRQFMQERFEQRSSSTLEDMVAPLQITVGTATRGFSMSSEPQSSPFMTKLGACLQAFFTKFWIWVVAIMLFGISFVGTRMTVLRIIYMALFLVFILTFQVSYQFWRKMMYAFWLTVILYSMSILVLIYTYQFDNFPEYWEVYLGVPKNIQQDLGLETYQTGDLFVRLLSPAFFLVITVIQLHYYHKDFLAISDIKSRSMSAGRASQGSNNYKSEGSAGPQGAEPDDPTDVPVNVLPSLRTLKHVTRAELVQLMAKLKSRLSAVVELFWCFLELHLIKIMMLSVVLMCVYDVCALHLLLVVLVVAAMSFGRNVLMVVTHIVSVLISLLLLTNMIYQIDFFKHDEYNVNCTDTHLVPSAPEERSLNDADWVGLQKTSKSRTLPDLLKGYIGLIVLATILAVVDIRQMYRRHMDGACLMRPTVIFPQIQRVHTDDNIKSCLMFLLNYGFYKFGVEVSLVMTVVLIGSRMDVYAVLYGLWLCIIFALKRESIARVWGFFQLFIIIVIPIQYAMAVGLPPGLCIEYPWYETDLLRRLQEWMYLPDPLHSPPSYKLLCDFILLAFVCRQSVVFRIERRYSSSQDYPGGSNRDITKECEEPGFINPVPDFITFTRSWLDVVKRVVFQVSLWVTLGLVFLAGTNRVNVFSLGYLVGTFVFLWQGEEMYLIPVQVIVRRWNVLLGYNVGVIMLKTALQIVGCVFIKEAQTHACWAVQLLGIGCIKKFGDITAKSGIAAPTECNIPRDHVGLAWDGVCFAALILMRRLFRSYYFIRLVDETKAMTVLASRGAELIEELRLSRIMEQQEQERQILEKIKMKMERIKATQQKIQGALFKEPDNHFVEGDDSRPPQYRRKIYTRAIRSGDYYMFEELDDVDLDEEKDVPDSDVLDSTESKRVTLSKFLSTAMKTDMEQAADLALAQPQPRSRTSTIAGVTTTSDLQAAPRRSSVPLPPPRRQSSSFFTAQTRVTPPSPSLHSDYQLEPSPAESKDSYESVEGRRVKPGDHKAPDHSPPSSDPGSVSELDRPTKPPDEETNAWTKIWMYIKFIWAFLESAMVTITKYLNRNSRDYRYVVRMLALEKKMLKEDSDFGKGTRNGPSMVWQPLPSLLDHKKLISRNSAATEGDSSDSSQQLELDLSTGVPVDESDSDSQHELSAADQPPVVQLCIAIYYSLMSHSELICYFMVFLHQIKSATILSLPLPLMVFLWGTLTVPRPTKTFWVTLIAYTETIVVVKCLFQFDLIPWNMRPILDNQPFFPPRIIGIERKPNYATYDLALLLIIFFHRVMLKSMGLWKSSYEDPIRFPKKEEMFALDSSGSDEQQTKAAEEFSDLQPSKLSLRRGSAGSKSSSVRQVVTQGGRRLSAIRSVEDLEGETSTDPPTTQLVVVETERESALVHFPAIIKLATVRYFDSIRKFFENLMVPSSRVTADVYTYMFLCDFFNFLVVVVGIESFGTQQGDGGVTAYLEENKVPIPFLLMLILQFALIVIDRALYLRKHILGKIVFQFLLVLGIHIWMFFILPGITERQFNAALPPQMWYMVKSFYLLLSAYQIRCGYPTRILGNVLCKRYNILNYVLFKGYLLVPFLFELRTIMDWVWTNTTMTLMDWLKMEDIFNNIFQHKCARRMESEYPQPRGERKNPTVKYLMGGGALVVIIGILWFPLVLFALGNTVGKPNLPYDVTLSLRIGPYQPVYTMSAQNNSIYRLSDQQWTQMANAYKSDRMAQTFLSGYDSEDVGVVALGGNSTSVWGISPPDMDRLILEVASANPIVFKLAWKVSRASNNPEVSGVTEETREWVMEAVDSAGNRNPQRDVLANMLSRGNSSTTKTIIVQDVLPKFVKVTNRNTVPAVKQLMGEDGENEVSAYRNLSIRLYHDSKELWWELKEAGCDNPVPSFLKTLPFFSGCKQLVIYTFNEKAFPAGLSIISGGGIIGLYTTLVLIASNVIRGNFTGICNTIMFDDMPNVDRILQLCLDIYLVRESGEFALEEDLFAKLVFLYRSPETLIKWSRPPEEGEEEADGERPAIAQ</sequence>
<feature type="transmembrane region" description="Helical" evidence="11">
    <location>
        <begin position="565"/>
        <end position="582"/>
    </location>
</feature>
<dbReference type="GO" id="GO:0005886">
    <property type="term" value="C:plasma membrane"/>
    <property type="evidence" value="ECO:0007669"/>
    <property type="project" value="UniProtKB-SubCell"/>
</dbReference>
<evidence type="ECO:0000256" key="6">
    <source>
        <dbReference type="ARBA" id="ARBA00022989"/>
    </source>
</evidence>
<feature type="compositionally biased region" description="Polar residues" evidence="10">
    <location>
        <begin position="1135"/>
        <end position="1151"/>
    </location>
</feature>
<feature type="transmembrane region" description="Helical" evidence="11">
    <location>
        <begin position="1645"/>
        <end position="1665"/>
    </location>
</feature>
<dbReference type="InterPro" id="IPR031334">
    <property type="entry name" value="Piezo_cap_dom"/>
</dbReference>
<dbReference type="Pfam" id="PF12166">
    <property type="entry name" value="Piezo_cap"/>
    <property type="match status" value="1"/>
</dbReference>
<feature type="transmembrane region" description="Helical" evidence="11">
    <location>
        <begin position="119"/>
        <end position="135"/>
    </location>
</feature>
<feature type="compositionally biased region" description="Polar residues" evidence="10">
    <location>
        <begin position="384"/>
        <end position="395"/>
    </location>
</feature>
<keyword evidence="7" id="KW-0406">Ion transport</keyword>
<keyword evidence="8 11" id="KW-0472">Membrane</keyword>
<feature type="region of interest" description="Disordered" evidence="10">
    <location>
        <begin position="2178"/>
        <end position="2197"/>
    </location>
</feature>
<feature type="domain" description="Piezo TM25-28" evidence="13">
    <location>
        <begin position="779"/>
        <end position="1055"/>
    </location>
</feature>
<feature type="transmembrane region" description="Helical" evidence="11">
    <location>
        <begin position="1707"/>
        <end position="1724"/>
    </location>
</feature>
<feature type="transmembrane region" description="Helical" evidence="11">
    <location>
        <begin position="162"/>
        <end position="183"/>
    </location>
</feature>
<keyword evidence="3" id="KW-0813">Transport</keyword>
<feature type="region of interest" description="Disordered" evidence="10">
    <location>
        <begin position="1092"/>
        <end position="1206"/>
    </location>
</feature>
<feature type="transmembrane region" description="Helical" evidence="11">
    <location>
        <begin position="239"/>
        <end position="258"/>
    </location>
</feature>